<sequence>MWQWKRAFKSAALRSPSSTIALRDRFYQLADEHGLEEEVDEALDEVESEDEHTSQTQQNQGPVSRYHSKRVAKFLSSMSALQIKNYAHKCVLGEDTKPSKRKMVSSDDSPQKTKRVKTVEQMSEQIDSELPSFLSSQKERHFLTWLHRAVLREGAAAGIIDPLLVNVGEHGVVGFTSEGIERIKAVSQYGGISKYKTEKHKELCEELQDKLARVLKELGFDRAGPKVLYLSLQECLRQRGLSNPANTILTITRVLRVTKPQRDDLRKKVDNFSTLAEQSKWEPFAIESLAPWSNLQRLMDNENMVRAISQMNIEGVFRDILDKYEKLSELRQEMLDRATKGASASLMKMPDCPGHKKTSVDAPLVGDSPEYPIMADDQGGHDSETSGDKI</sequence>
<dbReference type="Proteomes" id="UP000803844">
    <property type="component" value="Unassembled WGS sequence"/>
</dbReference>
<dbReference type="EMBL" id="MU032354">
    <property type="protein sequence ID" value="KAF3759904.1"/>
    <property type="molecule type" value="Genomic_DNA"/>
</dbReference>
<evidence type="ECO:0000313" key="3">
    <source>
        <dbReference type="Proteomes" id="UP000803844"/>
    </source>
</evidence>
<protein>
    <submittedName>
        <fullName evidence="2">Uncharacterized protein</fullName>
    </submittedName>
</protein>
<feature type="region of interest" description="Disordered" evidence="1">
    <location>
        <begin position="341"/>
        <end position="390"/>
    </location>
</feature>
<reference evidence="2" key="1">
    <citation type="journal article" date="2020" name="Phytopathology">
        <title>Genome sequence of the chestnut blight fungus Cryphonectria parasitica EP155: A fundamental resource for an archetypical invasive plant pathogen.</title>
        <authorList>
            <person name="Crouch J.A."/>
            <person name="Dawe A."/>
            <person name="Aerts A."/>
            <person name="Barry K."/>
            <person name="Churchill A.C.L."/>
            <person name="Grimwood J."/>
            <person name="Hillman B."/>
            <person name="Milgroom M.G."/>
            <person name="Pangilinan J."/>
            <person name="Smith M."/>
            <person name="Salamov A."/>
            <person name="Schmutz J."/>
            <person name="Yadav J."/>
            <person name="Grigoriev I.V."/>
            <person name="Nuss D."/>
        </authorList>
    </citation>
    <scope>NUCLEOTIDE SEQUENCE</scope>
    <source>
        <strain evidence="2">EP155</strain>
    </source>
</reference>
<dbReference type="AlphaFoldDB" id="A0A9P5CGY0"/>
<feature type="compositionally biased region" description="Basic and acidic residues" evidence="1">
    <location>
        <begin position="378"/>
        <end position="390"/>
    </location>
</feature>
<comment type="caution">
    <text evidence="2">The sequence shown here is derived from an EMBL/GenBank/DDBJ whole genome shotgun (WGS) entry which is preliminary data.</text>
</comment>
<name>A0A9P5CGY0_CRYP1</name>
<evidence type="ECO:0000256" key="1">
    <source>
        <dbReference type="SAM" id="MobiDB-lite"/>
    </source>
</evidence>
<accession>A0A9P5CGY0</accession>
<organism evidence="2 3">
    <name type="scientific">Cryphonectria parasitica (strain ATCC 38755 / EP155)</name>
    <dbReference type="NCBI Taxonomy" id="660469"/>
    <lineage>
        <taxon>Eukaryota</taxon>
        <taxon>Fungi</taxon>
        <taxon>Dikarya</taxon>
        <taxon>Ascomycota</taxon>
        <taxon>Pezizomycotina</taxon>
        <taxon>Sordariomycetes</taxon>
        <taxon>Sordariomycetidae</taxon>
        <taxon>Diaporthales</taxon>
        <taxon>Cryphonectriaceae</taxon>
        <taxon>Cryphonectria-Endothia species complex</taxon>
        <taxon>Cryphonectria</taxon>
    </lineage>
</organism>
<dbReference type="RefSeq" id="XP_040770883.1">
    <property type="nucleotide sequence ID" value="XM_040925827.1"/>
</dbReference>
<dbReference type="GeneID" id="63842956"/>
<evidence type="ECO:0000313" key="2">
    <source>
        <dbReference type="EMBL" id="KAF3759904.1"/>
    </source>
</evidence>
<gene>
    <name evidence="2" type="ORF">M406DRAFT_75286</name>
</gene>
<keyword evidence="3" id="KW-1185">Reference proteome</keyword>
<proteinExistence type="predicted"/>
<feature type="region of interest" description="Disordered" evidence="1">
    <location>
        <begin position="37"/>
        <end position="65"/>
    </location>
</feature>
<feature type="compositionally biased region" description="Acidic residues" evidence="1">
    <location>
        <begin position="37"/>
        <end position="50"/>
    </location>
</feature>